<dbReference type="Proteomes" id="UP001165083">
    <property type="component" value="Unassembled WGS sequence"/>
</dbReference>
<keyword evidence="3" id="KW-1185">Reference proteome</keyword>
<evidence type="ECO:0000313" key="3">
    <source>
        <dbReference type="Proteomes" id="UP001165083"/>
    </source>
</evidence>
<evidence type="ECO:0000256" key="1">
    <source>
        <dbReference type="SAM" id="MobiDB-lite"/>
    </source>
</evidence>
<gene>
    <name evidence="2" type="ORF">Plil01_001263000</name>
</gene>
<accession>A0A9W6U644</accession>
<proteinExistence type="predicted"/>
<feature type="region of interest" description="Disordered" evidence="1">
    <location>
        <begin position="18"/>
        <end position="70"/>
    </location>
</feature>
<feature type="compositionally biased region" description="Low complexity" evidence="1">
    <location>
        <begin position="45"/>
        <end position="67"/>
    </location>
</feature>
<comment type="caution">
    <text evidence="2">The sequence shown here is derived from an EMBL/GenBank/DDBJ whole genome shotgun (WGS) entry which is preliminary data.</text>
</comment>
<protein>
    <submittedName>
        <fullName evidence="2">Unnamed protein product</fullName>
    </submittedName>
</protein>
<reference evidence="2" key="1">
    <citation type="submission" date="2023-04" db="EMBL/GenBank/DDBJ databases">
        <title>Phytophthora lilii NBRC 32176.</title>
        <authorList>
            <person name="Ichikawa N."/>
            <person name="Sato H."/>
            <person name="Tonouchi N."/>
        </authorList>
    </citation>
    <scope>NUCLEOTIDE SEQUENCE</scope>
    <source>
        <strain evidence="2">NBRC 32176</strain>
    </source>
</reference>
<feature type="compositionally biased region" description="Polar residues" evidence="1">
    <location>
        <begin position="160"/>
        <end position="181"/>
    </location>
</feature>
<organism evidence="2 3">
    <name type="scientific">Phytophthora lilii</name>
    <dbReference type="NCBI Taxonomy" id="2077276"/>
    <lineage>
        <taxon>Eukaryota</taxon>
        <taxon>Sar</taxon>
        <taxon>Stramenopiles</taxon>
        <taxon>Oomycota</taxon>
        <taxon>Peronosporomycetes</taxon>
        <taxon>Peronosporales</taxon>
        <taxon>Peronosporaceae</taxon>
        <taxon>Phytophthora</taxon>
    </lineage>
</organism>
<dbReference type="EMBL" id="BSXW01000792">
    <property type="protein sequence ID" value="GMF29708.1"/>
    <property type="molecule type" value="Genomic_DNA"/>
</dbReference>
<feature type="region of interest" description="Disordered" evidence="1">
    <location>
        <begin position="144"/>
        <end position="181"/>
    </location>
</feature>
<evidence type="ECO:0000313" key="2">
    <source>
        <dbReference type="EMBL" id="GMF29708.1"/>
    </source>
</evidence>
<name>A0A9W6U644_9STRA</name>
<feature type="compositionally biased region" description="Polar residues" evidence="1">
    <location>
        <begin position="34"/>
        <end position="44"/>
    </location>
</feature>
<sequence>MRELLLLAERSTRHLQNEGAELSSPYNHLWPSEPGTSVMTSSSCSIRPRASATASPSSTSSIAPAAIDGTPAGTDWPCDFNLAGSSPALGHQLTRGALALAPELVAAARDSREVSVRDEVENEAIQENEAIRDEGENEAICERGAGGLRQPAHSRFLAQPSKQTPSTEQSEPQQPTRQAAC</sequence>
<dbReference type="AlphaFoldDB" id="A0A9W6U644"/>